<reference evidence="2" key="1">
    <citation type="journal article" date="2020" name="Stud. Mycol.">
        <title>101 Dothideomycetes genomes: a test case for predicting lifestyles and emergence of pathogens.</title>
        <authorList>
            <person name="Haridas S."/>
            <person name="Albert R."/>
            <person name="Binder M."/>
            <person name="Bloem J."/>
            <person name="Labutti K."/>
            <person name="Salamov A."/>
            <person name="Andreopoulos B."/>
            <person name="Baker S."/>
            <person name="Barry K."/>
            <person name="Bills G."/>
            <person name="Bluhm B."/>
            <person name="Cannon C."/>
            <person name="Castanera R."/>
            <person name="Culley D."/>
            <person name="Daum C."/>
            <person name="Ezra D."/>
            <person name="Gonzalez J."/>
            <person name="Henrissat B."/>
            <person name="Kuo A."/>
            <person name="Liang C."/>
            <person name="Lipzen A."/>
            <person name="Lutzoni F."/>
            <person name="Magnuson J."/>
            <person name="Mondo S."/>
            <person name="Nolan M."/>
            <person name="Ohm R."/>
            <person name="Pangilinan J."/>
            <person name="Park H.-J."/>
            <person name="Ramirez L."/>
            <person name="Alfaro M."/>
            <person name="Sun H."/>
            <person name="Tritt A."/>
            <person name="Yoshinaga Y."/>
            <person name="Zwiers L.-H."/>
            <person name="Turgeon B."/>
            <person name="Goodwin S."/>
            <person name="Spatafora J."/>
            <person name="Crous P."/>
            <person name="Grigoriev I."/>
        </authorList>
    </citation>
    <scope>NUCLEOTIDE SEQUENCE</scope>
    <source>
        <strain evidence="2">CBS 175.79</strain>
    </source>
</reference>
<name>A0A6A5XWG5_9PLEO</name>
<feature type="region of interest" description="Disordered" evidence="1">
    <location>
        <begin position="634"/>
        <end position="667"/>
    </location>
</feature>
<dbReference type="EMBL" id="ML978069">
    <property type="protein sequence ID" value="KAF2016584.1"/>
    <property type="molecule type" value="Genomic_DNA"/>
</dbReference>
<sequence>MSQQHINLAKVWQHLQGRQDISNILREIIGDLALHHGETYEIEVSIQKIIWIKVIFDLQRTYLTGDGAGIAGCPSYMLPCLVPQELLLSTIFFLVDVKSRLFPSQTTLMTREYTRPRHMLSQTLLSGLRLLMLRKEDIAARDRQRLQNLINKAWQHDRLQGVEGFVVSELFAGTLDLLNDLLNGGRDPHARERACAKLPSWHVGLYPLEIQPETFVTSLIHGTMEEDWASAYWVLYDCLWAVESAVTQRFVDIARSTVSFDENQLAIDTDEILENLYQTRTSFIISVFHQVSGPMLPTPELLDSLAITLLDWSADLNIFLTRQDSLHQHQSPVTPAPSRAPNYRKHVVEISPYLEDAMVSLAAWLAQHRTSGEQISVRKTAITSNDVQDIVKDWIMRTTSAPKESLSRELERSLPSIYVVDCPKLHALPKQLLEYELRWCDKWAYEGMKENSPMVTWKEGIACPGCTTGEKVKRARLIEPIQLISSALETPKSDTQSVSHSSGGDTGSFEAGSASMTSRSASEANASAFSNPEPFNTVMTVPTQLSQASQDTNNSGQPPGYSESPIDPAPFTPLTPISPRSHSYGSSSMDTPISPVLESLNVPIPRVNRMSVDLPIPVPTSSSEFFSSSLPQRTISASSASSSARMSTTPTDTMGSGSSLSKKPTSRTVRIANSMRRKPTPKIKEAYPLPKDPSFSFSTSGHTLLLWGKDHLVRFDIPSNNVSATQGCRYEIDGIEAAAAGNHKCAIITRNNSTTHTLTVYNGLSLQPEHEIGVKFSGHAGKICLAVSRNDRYIAASMSDDIHVFCLDGGIKSIPFHNQLQVFELRGGNPHHRTLTMGRTTSDENFTERRGSESGWIDAQRGLSSKEKAEEDRRRSAVVSRRIYFSTDSTQLVVATQQADHCVYVDVWDCTREPISTISEHSRSFRMPPYTLNDGDLTSVFYDSERRNVVCTGFLGKEYPMLIPFPGYETLQNETYSTKIVHATQSPSGSSIIVANAMTEMIQFEYTSKGTFSPRKLRKSPAKISNSAFKPGAIALAMPLEDSLQCFWIKDGKCILRSIKIGSGETVKDYDLRPHYDRLMSLKDRPIVARAPSLHIPELDGG</sequence>
<evidence type="ECO:0000313" key="3">
    <source>
        <dbReference type="Proteomes" id="UP000799778"/>
    </source>
</evidence>
<dbReference type="OrthoDB" id="5411560at2759"/>
<feature type="compositionally biased region" description="Polar residues" evidence="1">
    <location>
        <begin position="533"/>
        <end position="557"/>
    </location>
</feature>
<dbReference type="InterPro" id="IPR011044">
    <property type="entry name" value="Quino_amine_DH_bsu"/>
</dbReference>
<evidence type="ECO:0008006" key="4">
    <source>
        <dbReference type="Google" id="ProtNLM"/>
    </source>
</evidence>
<feature type="region of interest" description="Disordered" evidence="1">
    <location>
        <begin position="831"/>
        <end position="872"/>
    </location>
</feature>
<proteinExistence type="predicted"/>
<feature type="compositionally biased region" description="Polar residues" evidence="1">
    <location>
        <begin position="578"/>
        <end position="590"/>
    </location>
</feature>
<protein>
    <recommendedName>
        <fullName evidence="4">WD40 repeat-like protein</fullName>
    </recommendedName>
</protein>
<organism evidence="2 3">
    <name type="scientific">Aaosphaeria arxii CBS 175.79</name>
    <dbReference type="NCBI Taxonomy" id="1450172"/>
    <lineage>
        <taxon>Eukaryota</taxon>
        <taxon>Fungi</taxon>
        <taxon>Dikarya</taxon>
        <taxon>Ascomycota</taxon>
        <taxon>Pezizomycotina</taxon>
        <taxon>Dothideomycetes</taxon>
        <taxon>Pleosporomycetidae</taxon>
        <taxon>Pleosporales</taxon>
        <taxon>Pleosporales incertae sedis</taxon>
        <taxon>Aaosphaeria</taxon>
    </lineage>
</organism>
<keyword evidence="3" id="KW-1185">Reference proteome</keyword>
<accession>A0A6A5XWG5</accession>
<feature type="compositionally biased region" description="Low complexity" evidence="1">
    <location>
        <begin position="518"/>
        <end position="530"/>
    </location>
</feature>
<gene>
    <name evidence="2" type="ORF">BU24DRAFT_422957</name>
</gene>
<feature type="compositionally biased region" description="Polar residues" evidence="1">
    <location>
        <begin position="488"/>
        <end position="503"/>
    </location>
</feature>
<dbReference type="RefSeq" id="XP_033384923.1">
    <property type="nucleotide sequence ID" value="XM_033528116.1"/>
</dbReference>
<evidence type="ECO:0000256" key="1">
    <source>
        <dbReference type="SAM" id="MobiDB-lite"/>
    </source>
</evidence>
<dbReference type="GeneID" id="54285513"/>
<dbReference type="AlphaFoldDB" id="A0A6A5XWG5"/>
<feature type="compositionally biased region" description="Polar residues" evidence="1">
    <location>
        <begin position="645"/>
        <end position="667"/>
    </location>
</feature>
<feature type="region of interest" description="Disordered" evidence="1">
    <location>
        <begin position="488"/>
        <end position="590"/>
    </location>
</feature>
<dbReference type="Proteomes" id="UP000799778">
    <property type="component" value="Unassembled WGS sequence"/>
</dbReference>
<dbReference type="SUPFAM" id="SSF50969">
    <property type="entry name" value="YVTN repeat-like/Quinoprotein amine dehydrogenase"/>
    <property type="match status" value="1"/>
</dbReference>
<evidence type="ECO:0000313" key="2">
    <source>
        <dbReference type="EMBL" id="KAF2016584.1"/>
    </source>
</evidence>